<sequence length="123" mass="15078">MEINCTQKRAKCSKENGKYRNWRYLINLTICIHNELLFIDMFERKWKKQNFLKLVLNKSKKGITAIYGIELSSDDIKKIDPKPFNNFIAFFYFQIFQFKCFLFLPISIYFLIWKFKYFKVQIE</sequence>
<proteinExistence type="predicted"/>
<evidence type="ECO:0000313" key="2">
    <source>
        <dbReference type="EMBL" id="ETO04251.1"/>
    </source>
</evidence>
<keyword evidence="1" id="KW-0472">Membrane</keyword>
<feature type="transmembrane region" description="Helical" evidence="1">
    <location>
        <begin position="21"/>
        <end position="39"/>
    </location>
</feature>
<feature type="transmembrane region" description="Helical" evidence="1">
    <location>
        <begin position="87"/>
        <end position="112"/>
    </location>
</feature>
<name>X6LS86_RETFI</name>
<reference evidence="2 3" key="1">
    <citation type="journal article" date="2013" name="Curr. Biol.">
        <title>The Genome of the Foraminiferan Reticulomyxa filosa.</title>
        <authorList>
            <person name="Glockner G."/>
            <person name="Hulsmann N."/>
            <person name="Schleicher M."/>
            <person name="Noegel A.A."/>
            <person name="Eichinger L."/>
            <person name="Gallinger C."/>
            <person name="Pawlowski J."/>
            <person name="Sierra R."/>
            <person name="Euteneuer U."/>
            <person name="Pillet L."/>
            <person name="Moustafa A."/>
            <person name="Platzer M."/>
            <person name="Groth M."/>
            <person name="Szafranski K."/>
            <person name="Schliwa M."/>
        </authorList>
    </citation>
    <scope>NUCLEOTIDE SEQUENCE [LARGE SCALE GENOMIC DNA]</scope>
</reference>
<comment type="caution">
    <text evidence="2">The sequence shown here is derived from an EMBL/GenBank/DDBJ whole genome shotgun (WGS) entry which is preliminary data.</text>
</comment>
<keyword evidence="1" id="KW-1133">Transmembrane helix</keyword>
<keyword evidence="3" id="KW-1185">Reference proteome</keyword>
<protein>
    <submittedName>
        <fullName evidence="2">Uncharacterized protein</fullName>
    </submittedName>
</protein>
<accession>X6LS86</accession>
<organism evidence="2 3">
    <name type="scientific">Reticulomyxa filosa</name>
    <dbReference type="NCBI Taxonomy" id="46433"/>
    <lineage>
        <taxon>Eukaryota</taxon>
        <taxon>Sar</taxon>
        <taxon>Rhizaria</taxon>
        <taxon>Retaria</taxon>
        <taxon>Foraminifera</taxon>
        <taxon>Monothalamids</taxon>
        <taxon>Reticulomyxidae</taxon>
        <taxon>Reticulomyxa</taxon>
    </lineage>
</organism>
<gene>
    <name evidence="2" type="ORF">RFI_33147</name>
</gene>
<dbReference type="Proteomes" id="UP000023152">
    <property type="component" value="Unassembled WGS sequence"/>
</dbReference>
<dbReference type="EMBL" id="ASPP01029637">
    <property type="protein sequence ID" value="ETO04251.1"/>
    <property type="molecule type" value="Genomic_DNA"/>
</dbReference>
<evidence type="ECO:0000313" key="3">
    <source>
        <dbReference type="Proteomes" id="UP000023152"/>
    </source>
</evidence>
<evidence type="ECO:0000256" key="1">
    <source>
        <dbReference type="SAM" id="Phobius"/>
    </source>
</evidence>
<keyword evidence="1" id="KW-0812">Transmembrane</keyword>
<dbReference type="AlphaFoldDB" id="X6LS86"/>